<dbReference type="EMBL" id="FPAU01000001">
    <property type="protein sequence ID" value="SFT47572.1"/>
    <property type="molecule type" value="Genomic_DNA"/>
</dbReference>
<keyword evidence="2" id="KW-1185">Reference proteome</keyword>
<dbReference type="AlphaFoldDB" id="A0A1I6YAY2"/>
<dbReference type="NCBIfam" id="NF033691">
    <property type="entry name" value="immunity_MafI"/>
    <property type="match status" value="1"/>
</dbReference>
<accession>A0A1I6YAY2</accession>
<reference evidence="2" key="1">
    <citation type="submission" date="2016-10" db="EMBL/GenBank/DDBJ databases">
        <authorList>
            <person name="Varghese N."/>
            <person name="Submissions S."/>
        </authorList>
    </citation>
    <scope>NUCLEOTIDE SEQUENCE [LARGE SCALE GENOMIC DNA]</scope>
    <source>
        <strain evidence="2">Ah-143</strain>
    </source>
</reference>
<sequence>MMGARVKAFGARFFGRVDAERLQFAIDYVDYNESGLAFETICDYLIEMDAPLSEEEYRLAEELYRDMEMKWGGSCLKFMKAQIVTGNLAQQS</sequence>
<name>A0A1I6YAY2_9ENTR</name>
<gene>
    <name evidence="1" type="ORF">SAMN05192562_101425</name>
</gene>
<dbReference type="InterPro" id="IPR047880">
    <property type="entry name" value="MafI-like"/>
</dbReference>
<evidence type="ECO:0000313" key="1">
    <source>
        <dbReference type="EMBL" id="SFT47572.1"/>
    </source>
</evidence>
<dbReference type="Proteomes" id="UP000199187">
    <property type="component" value="Unassembled WGS sequence"/>
</dbReference>
<evidence type="ECO:0008006" key="3">
    <source>
        <dbReference type="Google" id="ProtNLM"/>
    </source>
</evidence>
<dbReference type="RefSeq" id="WP_175539120.1">
    <property type="nucleotide sequence ID" value="NZ_CP045300.1"/>
</dbReference>
<protein>
    <recommendedName>
        <fullName evidence="3">MafI family immunity protein</fullName>
    </recommendedName>
</protein>
<proteinExistence type="predicted"/>
<organism evidence="1 2">
    <name type="scientific">Kosakonia arachidis</name>
    <dbReference type="NCBI Taxonomy" id="551989"/>
    <lineage>
        <taxon>Bacteria</taxon>
        <taxon>Pseudomonadati</taxon>
        <taxon>Pseudomonadota</taxon>
        <taxon>Gammaproteobacteria</taxon>
        <taxon>Enterobacterales</taxon>
        <taxon>Enterobacteriaceae</taxon>
        <taxon>Kosakonia</taxon>
    </lineage>
</organism>
<evidence type="ECO:0000313" key="2">
    <source>
        <dbReference type="Proteomes" id="UP000199187"/>
    </source>
</evidence>